<protein>
    <submittedName>
        <fullName evidence="1">Uncharacterized protein</fullName>
    </submittedName>
</protein>
<organism evidence="1 2">
    <name type="scientific">Cohnella phaseoli</name>
    <dbReference type="NCBI Taxonomy" id="456490"/>
    <lineage>
        <taxon>Bacteria</taxon>
        <taxon>Bacillati</taxon>
        <taxon>Bacillota</taxon>
        <taxon>Bacilli</taxon>
        <taxon>Bacillales</taxon>
        <taxon>Paenibacillaceae</taxon>
        <taxon>Cohnella</taxon>
    </lineage>
</organism>
<sequence length="53" mass="5934">MQISRNTKSTDLMMSAPVVMYECLGFYPRSLPNSDTSASTSLMLKRSLELIMS</sequence>
<keyword evidence="2" id="KW-1185">Reference proteome</keyword>
<dbReference type="EMBL" id="QRDZ01000039">
    <property type="protein sequence ID" value="RED56485.1"/>
    <property type="molecule type" value="Genomic_DNA"/>
</dbReference>
<comment type="caution">
    <text evidence="1">The sequence shown here is derived from an EMBL/GenBank/DDBJ whole genome shotgun (WGS) entry which is preliminary data.</text>
</comment>
<proteinExistence type="predicted"/>
<accession>A0A3D9I4B6</accession>
<dbReference type="AlphaFoldDB" id="A0A3D9I4B6"/>
<name>A0A3D9I4B6_9BACL</name>
<evidence type="ECO:0000313" key="1">
    <source>
        <dbReference type="EMBL" id="RED56485.1"/>
    </source>
</evidence>
<reference evidence="1 2" key="1">
    <citation type="submission" date="2018-07" db="EMBL/GenBank/DDBJ databases">
        <title>Genomic Encyclopedia of Type Strains, Phase III (KMG-III): the genomes of soil and plant-associated and newly described type strains.</title>
        <authorList>
            <person name="Whitman W."/>
        </authorList>
    </citation>
    <scope>NUCLEOTIDE SEQUENCE [LARGE SCALE GENOMIC DNA]</scope>
    <source>
        <strain evidence="1 2">CECT 7287</strain>
    </source>
</reference>
<gene>
    <name evidence="1" type="ORF">DFP98_13943</name>
</gene>
<evidence type="ECO:0000313" key="2">
    <source>
        <dbReference type="Proteomes" id="UP000256977"/>
    </source>
</evidence>
<dbReference type="Proteomes" id="UP000256977">
    <property type="component" value="Unassembled WGS sequence"/>
</dbReference>